<proteinExistence type="predicted"/>
<dbReference type="Proteomes" id="UP001497453">
    <property type="component" value="Chromosome 4"/>
</dbReference>
<keyword evidence="2" id="KW-1185">Reference proteome</keyword>
<evidence type="ECO:0000313" key="1">
    <source>
        <dbReference type="EMBL" id="CAL1706134.1"/>
    </source>
</evidence>
<sequence length="214" mass="24638">MSPSALFKAPVYIPSEYNFSGLQFDELPHLAKHYLANEIGITSPSDATSEELVNRYIELASKLVRCLEGNDRALVELKTDARRKSIIAPHEPEMTTYGRDMARVKQVLEVLLPERQSILDDFVVKWDALIWLEMEGLDERTRLTVEQQKQHRHNTLIPVLERSQESPVELDEHVLLLEMRVRDNRHILPPKRNSLPKADTFGNFRFPAPLSCEA</sequence>
<evidence type="ECO:0000313" key="2">
    <source>
        <dbReference type="Proteomes" id="UP001497453"/>
    </source>
</evidence>
<gene>
    <name evidence="1" type="ORF">GFSPODELE1_LOCUS5727</name>
</gene>
<organism evidence="1 2">
    <name type="scientific">Somion occarium</name>
    <dbReference type="NCBI Taxonomy" id="3059160"/>
    <lineage>
        <taxon>Eukaryota</taxon>
        <taxon>Fungi</taxon>
        <taxon>Dikarya</taxon>
        <taxon>Basidiomycota</taxon>
        <taxon>Agaricomycotina</taxon>
        <taxon>Agaricomycetes</taxon>
        <taxon>Polyporales</taxon>
        <taxon>Cerrenaceae</taxon>
        <taxon>Somion</taxon>
    </lineage>
</organism>
<reference evidence="2" key="1">
    <citation type="submission" date="2024-04" db="EMBL/GenBank/DDBJ databases">
        <authorList>
            <person name="Shaw F."/>
            <person name="Minotto A."/>
        </authorList>
    </citation>
    <scope>NUCLEOTIDE SEQUENCE [LARGE SCALE GENOMIC DNA]</scope>
</reference>
<name>A0ABP1DHK5_9APHY</name>
<accession>A0ABP1DHK5</accession>
<dbReference type="EMBL" id="OZ037947">
    <property type="protein sequence ID" value="CAL1706134.1"/>
    <property type="molecule type" value="Genomic_DNA"/>
</dbReference>
<protein>
    <submittedName>
        <fullName evidence="1">Uncharacterized protein</fullName>
    </submittedName>
</protein>